<feature type="domain" description="Ketoreductase" evidence="4">
    <location>
        <begin position="4"/>
        <end position="184"/>
    </location>
</feature>
<dbReference type="InterPro" id="IPR036291">
    <property type="entry name" value="NAD(P)-bd_dom_sf"/>
</dbReference>
<dbReference type="EMBL" id="RVCL01000001">
    <property type="protein sequence ID" value="MLO03277.1"/>
    <property type="molecule type" value="Genomic_DNA"/>
</dbReference>
<dbReference type="InterPro" id="IPR002347">
    <property type="entry name" value="SDR_fam"/>
</dbReference>
<dbReference type="RefSeq" id="WP_079921571.1">
    <property type="nucleotide sequence ID" value="NZ_MZFK01000001.1"/>
</dbReference>
<evidence type="ECO:0000313" key="9">
    <source>
        <dbReference type="EMBL" id="MLO03277.1"/>
    </source>
</evidence>
<protein>
    <recommendedName>
        <fullName evidence="2">Oxidoreductase UcpA</fullName>
    </recommendedName>
</protein>
<evidence type="ECO:0000259" key="4">
    <source>
        <dbReference type="SMART" id="SM00822"/>
    </source>
</evidence>
<dbReference type="GO" id="GO:0032787">
    <property type="term" value="P:monocarboxylic acid metabolic process"/>
    <property type="evidence" value="ECO:0007669"/>
    <property type="project" value="UniProtKB-ARBA"/>
</dbReference>
<dbReference type="InterPro" id="IPR020904">
    <property type="entry name" value="Sc_DH/Rdtase_CS"/>
</dbReference>
<dbReference type="PRINTS" id="PR00080">
    <property type="entry name" value="SDRFAMILY"/>
</dbReference>
<reference evidence="8" key="1">
    <citation type="journal article" date="2018" name="Genome Biol.">
        <title>SKESA: strategic k-mer extension for scrupulous assemblies.</title>
        <authorList>
            <person name="Souvorov A."/>
            <person name="Agarwala R."/>
            <person name="Lipman D.J."/>
        </authorList>
    </citation>
    <scope>NUCLEOTIDE SEQUENCE</scope>
    <source>
        <strain evidence="8">M210</strain>
    </source>
</reference>
<feature type="transmembrane region" description="Helical" evidence="3">
    <location>
        <begin position="105"/>
        <end position="124"/>
    </location>
</feature>
<dbReference type="AlphaFoldDB" id="A0A5I6N653"/>
<reference evidence="8" key="4">
    <citation type="submission" date="2018-07" db="EMBL/GenBank/DDBJ databases">
        <authorList>
            <consortium name="NCBI Pathogen Detection Project"/>
        </authorList>
    </citation>
    <scope>NUCLEOTIDE SEQUENCE</scope>
    <source>
        <strain evidence="8">M210</strain>
    </source>
</reference>
<dbReference type="Gene3D" id="3.40.50.720">
    <property type="entry name" value="NAD(P)-binding Rossmann-like Domain"/>
    <property type="match status" value="1"/>
</dbReference>
<dbReference type="SMART" id="SM00822">
    <property type="entry name" value="PKS_KR"/>
    <property type="match status" value="1"/>
</dbReference>
<dbReference type="SUPFAM" id="SSF51735">
    <property type="entry name" value="NAD(P)-binding Rossmann-fold domains"/>
    <property type="match status" value="1"/>
</dbReference>
<dbReference type="EMBL" id="AAHDUY010000006">
    <property type="protein sequence ID" value="EBU9893485.1"/>
    <property type="molecule type" value="Genomic_DNA"/>
</dbReference>
<keyword evidence="3" id="KW-0472">Membrane</keyword>
<dbReference type="EMBL" id="AAGVGK010000001">
    <property type="protein sequence ID" value="EBS3930320.1"/>
    <property type="molecule type" value="Genomic_DNA"/>
</dbReference>
<dbReference type="Pfam" id="PF13561">
    <property type="entry name" value="adh_short_C2"/>
    <property type="match status" value="1"/>
</dbReference>
<sequence length="248" mass="26901">MSVKTVVITGGLSGIGEECCRKFAKAGYNVIFSGKDIKRGEELQNELCLFNPQCHFVLTDVSDERQVENLIKISIRIYGGIDVVINSAGTEGVAARYNKVTIDDFNYVFSTNVLGIMLVMKYALPIMCKERRGSVINISSLTGQTGSPGRSIYSASKHAVNGLTRSVALEVAGRGVRVNAIAPGPVDTDMFDRFVNSDESIKSMYIERMPSKRIITTEEIADIALFIASDAARSIIGQVILVDGGYSV</sequence>
<dbReference type="Proteomes" id="UP000885381">
    <property type="component" value="Unassembled WGS sequence"/>
</dbReference>
<evidence type="ECO:0000313" key="7">
    <source>
        <dbReference type="EMBL" id="ECT7927078.1"/>
    </source>
</evidence>
<gene>
    <name evidence="7" type="ORF">BFV08_06540</name>
    <name evidence="6" type="ORF">DM677_10040</name>
    <name evidence="5" type="ORF">DPE57_00005</name>
    <name evidence="9" type="ORF">DQK10_00830</name>
    <name evidence="8" type="ORF">G4R07_000376</name>
</gene>
<dbReference type="EMBL" id="DAATIJ010000001">
    <property type="protein sequence ID" value="HAE8735305.1"/>
    <property type="molecule type" value="Genomic_DNA"/>
</dbReference>
<comment type="similarity">
    <text evidence="1">Belongs to the short-chain dehydrogenases/reductases (SDR) family.</text>
</comment>
<evidence type="ECO:0000256" key="3">
    <source>
        <dbReference type="SAM" id="Phobius"/>
    </source>
</evidence>
<dbReference type="PROSITE" id="PS00061">
    <property type="entry name" value="ADH_SHORT"/>
    <property type="match status" value="1"/>
</dbReference>
<dbReference type="CDD" id="cd05233">
    <property type="entry name" value="SDR_c"/>
    <property type="match status" value="1"/>
</dbReference>
<dbReference type="PRINTS" id="PR00081">
    <property type="entry name" value="GDHRDH"/>
</dbReference>
<organism evidence="5">
    <name type="scientific">Salmonella enterica subsp. enterica serovar Reading</name>
    <dbReference type="NCBI Taxonomy" id="165302"/>
    <lineage>
        <taxon>Bacteria</taxon>
        <taxon>Pseudomonadati</taxon>
        <taxon>Pseudomonadota</taxon>
        <taxon>Gammaproteobacteria</taxon>
        <taxon>Enterobacterales</taxon>
        <taxon>Enterobacteriaceae</taxon>
        <taxon>Salmonella</taxon>
    </lineage>
</organism>
<comment type="caution">
    <text evidence="5">The sequence shown here is derived from an EMBL/GenBank/DDBJ whole genome shotgun (WGS) entry which is preliminary data.</text>
</comment>
<reference evidence="5" key="2">
    <citation type="submission" date="2018-06" db="EMBL/GenBank/DDBJ databases">
        <authorList>
            <person name="Ashton P.M."/>
            <person name="Dallman T."/>
            <person name="Nair S."/>
            <person name="De Pinna E."/>
            <person name="Peters T."/>
            <person name="Grant K."/>
        </authorList>
    </citation>
    <scope>NUCLEOTIDE SEQUENCE</scope>
    <source>
        <strain evidence="5">146074</strain>
        <strain evidence="9">275776</strain>
        <strain evidence="6">298956</strain>
    </source>
</reference>
<dbReference type="FunFam" id="3.40.50.720:FF:000084">
    <property type="entry name" value="Short-chain dehydrogenase reductase"/>
    <property type="match status" value="1"/>
</dbReference>
<evidence type="ECO:0000313" key="8">
    <source>
        <dbReference type="EMBL" id="HAE8735305.1"/>
    </source>
</evidence>
<evidence type="ECO:0000256" key="2">
    <source>
        <dbReference type="ARBA" id="ARBA00072649"/>
    </source>
</evidence>
<evidence type="ECO:0000256" key="1">
    <source>
        <dbReference type="ARBA" id="ARBA00006484"/>
    </source>
</evidence>
<proteinExistence type="inferred from homology"/>
<keyword evidence="3" id="KW-1133">Transmembrane helix</keyword>
<name>A0A5I6N653_SALET</name>
<accession>A0A5I6N653</accession>
<keyword evidence="3" id="KW-0812">Transmembrane</keyword>
<reference evidence="7" key="3">
    <citation type="submission" date="2018-07" db="EMBL/GenBank/DDBJ databases">
        <authorList>
            <consortium name="PulseNet: The National Subtyping Network for Foodborne Disease Surveillance"/>
            <person name="Tarr C.L."/>
            <person name="Trees E."/>
            <person name="Katz L.S."/>
            <person name="Carleton-Romer H.A."/>
            <person name="Stroika S."/>
            <person name="Kucerova Z."/>
            <person name="Roache K.F."/>
            <person name="Sabol A.L."/>
            <person name="Besser J."/>
            <person name="Gerner-Smidt P."/>
        </authorList>
    </citation>
    <scope>NUCLEOTIDE SEQUENCE</scope>
    <source>
        <strain evidence="7">PNUSAS003387</strain>
    </source>
</reference>
<dbReference type="PANTHER" id="PTHR42879:SF2">
    <property type="entry name" value="3-OXOACYL-[ACYL-CARRIER-PROTEIN] REDUCTASE FABG"/>
    <property type="match status" value="1"/>
</dbReference>
<evidence type="ECO:0000313" key="5">
    <source>
        <dbReference type="EMBL" id="EBS3930320.1"/>
    </source>
</evidence>
<dbReference type="InterPro" id="IPR057326">
    <property type="entry name" value="KR_dom"/>
</dbReference>
<dbReference type="PANTHER" id="PTHR42879">
    <property type="entry name" value="3-OXOACYL-(ACYL-CARRIER-PROTEIN) REDUCTASE"/>
    <property type="match status" value="1"/>
</dbReference>
<evidence type="ECO:0000313" key="6">
    <source>
        <dbReference type="EMBL" id="EBU9893485.1"/>
    </source>
</evidence>
<dbReference type="EMBL" id="AAKNWZ010000002">
    <property type="protein sequence ID" value="ECT7927078.1"/>
    <property type="molecule type" value="Genomic_DNA"/>
</dbReference>
<dbReference type="InterPro" id="IPR050259">
    <property type="entry name" value="SDR"/>
</dbReference>